<gene>
    <name evidence="2" type="ORF">KVT40_004368</name>
</gene>
<dbReference type="AlphaFoldDB" id="A0A8K0L6Q0"/>
<dbReference type="EMBL" id="JAESVG020000004">
    <property type="protein sequence ID" value="KAG8628495.1"/>
    <property type="molecule type" value="Genomic_DNA"/>
</dbReference>
<feature type="compositionally biased region" description="Acidic residues" evidence="1">
    <location>
        <begin position="936"/>
        <end position="945"/>
    </location>
</feature>
<feature type="compositionally biased region" description="Low complexity" evidence="1">
    <location>
        <begin position="660"/>
        <end position="671"/>
    </location>
</feature>
<feature type="compositionally biased region" description="Pro residues" evidence="1">
    <location>
        <begin position="580"/>
        <end position="595"/>
    </location>
</feature>
<reference evidence="2" key="1">
    <citation type="submission" date="2021-07" db="EMBL/GenBank/DDBJ databases">
        <title>Elsinoe batatas strain:CRI-CJ2 Genome sequencing and assembly.</title>
        <authorList>
            <person name="Huang L."/>
        </authorList>
    </citation>
    <scope>NUCLEOTIDE SEQUENCE</scope>
    <source>
        <strain evidence="2">CRI-CJ2</strain>
    </source>
</reference>
<feature type="compositionally biased region" description="Low complexity" evidence="1">
    <location>
        <begin position="704"/>
        <end position="725"/>
    </location>
</feature>
<evidence type="ECO:0000256" key="1">
    <source>
        <dbReference type="SAM" id="MobiDB-lite"/>
    </source>
</evidence>
<evidence type="ECO:0000313" key="3">
    <source>
        <dbReference type="Proteomes" id="UP000809789"/>
    </source>
</evidence>
<feature type="region of interest" description="Disordered" evidence="1">
    <location>
        <begin position="544"/>
        <end position="622"/>
    </location>
</feature>
<proteinExistence type="predicted"/>
<feature type="compositionally biased region" description="Polar residues" evidence="1">
    <location>
        <begin position="327"/>
        <end position="339"/>
    </location>
</feature>
<feature type="region of interest" description="Disordered" evidence="1">
    <location>
        <begin position="21"/>
        <end position="45"/>
    </location>
</feature>
<dbReference type="Proteomes" id="UP000809789">
    <property type="component" value="Unassembled WGS sequence"/>
</dbReference>
<feature type="region of interest" description="Disordered" evidence="1">
    <location>
        <begin position="648"/>
        <end position="725"/>
    </location>
</feature>
<feature type="region of interest" description="Disordered" evidence="1">
    <location>
        <begin position="490"/>
        <end position="518"/>
    </location>
</feature>
<accession>A0A8K0L6Q0</accession>
<feature type="region of interest" description="Disordered" evidence="1">
    <location>
        <begin position="886"/>
        <end position="945"/>
    </location>
</feature>
<protein>
    <submittedName>
        <fullName evidence="2">Uncharacterized protein</fullName>
    </submittedName>
</protein>
<sequence>MSWNTSNFRVNVFPRPSVWPPRRTAGQQIPNFYVPPPRPRPRRPALHRTRQPLRSAMNKDPSTCRVIPFGGNHPDTVYANEFSERLPGEDKVRFLTSQVDAEGPVRPGEEPPQRECKVWPGSPHWRGLSHEWPLDEEFPYVNEDWNDYWIKKPRSDGNPHKGYQIPAIYDNVKEWSDMPEEFHFPKGVYQRDLLGGILEEPIVPNAHGIKRKRSADDVLPHPPLSVDNCFCDAHDYKEYVGLPCKKARHVYELPGHNWIAKYAFPPNPSATPYVHKTPEEIDMRVRFVDKMPEFAPLPPPMYIFGHVPGAFHDSDEEMDVEDVNDNASESKNSEAQASTGATEILGGLTLGASINTAMSAPFGTLAFAAANDNLSEEIEKLLRAEYRQSYAKIAKEAADKAKNKKPVIPEGVEHAVAEKNPENQGMDMFKLYRHHIRRIEADAVVGAVDDGVKSAQAPRPFLGSESSGSHKTYVTSKPFRHYVRRRPIHLRGKTYSPVKSDPSEKYATASEGKGKGKAQELRYSHKFNFEYVVLDPIGKEHAWAQAQAQAQQPKVHAEDPFRWSADAPSPPRSPFVLNPPQSPFALSPPPSPSPRPRGTLLRRADGCKEEPIDEDATPSERDAYIRQLRQNRSARLRRTVLLRGLPHLRTNFGPAPEPFQAQAQDGASQDAPKQDTRDTSKNAATNPAPNPQTPPPPAPGTHRTSPLPSSSSSSNSYNTIPSPTTSPTAFLREAAAVLWQTEIDSRRLALARSETQQRTDPALFARTTLLAAQLGLEAQQRSVIAQAGEHNLRMARGDVPALALGMTVAGGAPDDWYVTQGGLRLEEHFAREARRGEVEGLREQRERGVRDLVRGAREWVGDERGPMVLGAEGGRVNRLYNRGENREVQGQAQEQAQDQGQGQEGHDEPPEDVMIETGSFSDNGEMGMRMLRLQDDNADADDEAE</sequence>
<feature type="compositionally biased region" description="Low complexity" evidence="1">
    <location>
        <begin position="889"/>
        <end position="901"/>
    </location>
</feature>
<feature type="region of interest" description="Disordered" evidence="1">
    <location>
        <begin position="317"/>
        <end position="339"/>
    </location>
</feature>
<name>A0A8K0L6Q0_9PEZI</name>
<organism evidence="2 3">
    <name type="scientific">Elsinoe batatas</name>
    <dbReference type="NCBI Taxonomy" id="2601811"/>
    <lineage>
        <taxon>Eukaryota</taxon>
        <taxon>Fungi</taxon>
        <taxon>Dikarya</taxon>
        <taxon>Ascomycota</taxon>
        <taxon>Pezizomycotina</taxon>
        <taxon>Dothideomycetes</taxon>
        <taxon>Dothideomycetidae</taxon>
        <taxon>Myriangiales</taxon>
        <taxon>Elsinoaceae</taxon>
        <taxon>Elsinoe</taxon>
    </lineage>
</organism>
<keyword evidence="3" id="KW-1185">Reference proteome</keyword>
<comment type="caution">
    <text evidence="2">The sequence shown here is derived from an EMBL/GenBank/DDBJ whole genome shotgun (WGS) entry which is preliminary data.</text>
</comment>
<evidence type="ECO:0000313" key="2">
    <source>
        <dbReference type="EMBL" id="KAG8628495.1"/>
    </source>
</evidence>
<feature type="compositionally biased region" description="Pro residues" evidence="1">
    <location>
        <begin position="688"/>
        <end position="699"/>
    </location>
</feature>